<evidence type="ECO:0000313" key="11">
    <source>
        <dbReference type="EMBL" id="RXM98872.1"/>
    </source>
</evidence>
<dbReference type="InterPro" id="IPR011598">
    <property type="entry name" value="bHLH_dom"/>
</dbReference>
<dbReference type="Pfam" id="PF23172">
    <property type="entry name" value="bHLH_NCOA"/>
    <property type="match status" value="1"/>
</dbReference>
<dbReference type="InterPro" id="IPR036638">
    <property type="entry name" value="HLH_DNA-bd_sf"/>
</dbReference>
<accession>A0A662YQT2</accession>
<evidence type="ECO:0000259" key="9">
    <source>
        <dbReference type="PROSITE" id="PS50112"/>
    </source>
</evidence>
<dbReference type="GO" id="GO:0046983">
    <property type="term" value="F:protein dimerization activity"/>
    <property type="evidence" value="ECO:0007669"/>
    <property type="project" value="InterPro"/>
</dbReference>
<dbReference type="EMBL" id="SCEB01000535">
    <property type="protein sequence ID" value="RXM98872.1"/>
    <property type="molecule type" value="Genomic_DNA"/>
</dbReference>
<dbReference type="InterPro" id="IPR037077">
    <property type="entry name" value="Nuc_rcpt_coact_Ncoa_int_sf"/>
</dbReference>
<feature type="region of interest" description="Disordered" evidence="8">
    <location>
        <begin position="1"/>
        <end position="34"/>
    </location>
</feature>
<dbReference type="InterPro" id="IPR017426">
    <property type="entry name" value="Nuclear_rcpt_coactivator"/>
</dbReference>
<dbReference type="Gene3D" id="4.10.280.10">
    <property type="entry name" value="Helix-loop-helix DNA-binding domain"/>
    <property type="match status" value="1"/>
</dbReference>
<dbReference type="GO" id="GO:0003713">
    <property type="term" value="F:transcription coactivator activity"/>
    <property type="evidence" value="ECO:0007669"/>
    <property type="project" value="InterPro"/>
</dbReference>
<gene>
    <name evidence="11" type="ORF">EOD39_12525</name>
</gene>
<sequence>MSGLGDSALDPTTLEPRKRKRSPCDTSGQSVEKQWREQECHYIEELAELFSANMGDIESLSVKPDKCKILKNTVDQIQLIKRREQEKEASAVSADDDVQKSVISPSRQGMIKKESLGLLLLETLDGFFFVVNREGRIVFVSENVTNYLGYHQEELINSSVYSILHVGDHNDFVRNLLPKSLGMGPGVLGICGTGGVNRVPWPKESPRKNSNTFNCRMLVRPPDKADSENQEAQQRYEIMQCFTVSQPRTVREEGEELQSCLICIACRLPRAQIPESFVTKQDTTGKIISIETSALRATGCPGWEDLVRKCIYAFFQPQGKEPSYAKHILHEVMAHGTAISPVYRFTLSDGTVLSAQTRCKFYCPPSPDVQSFIMGIHTIDRGIWVPQCSINTVVKVLSIKGSIKSVCQYVVLKVISTLLLPILIQYSLDQLLPTLQGSMADPAELYGSQSGDIPEGVNMKQQPLNPSGMQSTPGRGNVFNDCSGLQSQFPFEFSNPSTPTKSRADLFQLTNASNPFSNQGRANTFQRETGLSELEVVGVQQFPPRPMGELMPFETNMVSQGNMEIQQKQCLPSPVDELLCPPTTPEGRSDEKALLEQLISFLSGTDESELAEIDRALGIDKMVQGGGLDPLQERFPPQPPQLDPMLLDSKPPGYPPQFSPGLQQPQRPGFRALQGGFPGVVGIGLRPGMAIAPSVPNQLRLQLQQRLQGPQQMIHPNRQAMMTQFEGAGPVAMRLCQGMQQQQLSSQPPLNAQMLAQRQRELYSFQHHQRQLLQQKALLMHQQGFNRGRLQASGAMGAPLGAVWVLKGPQQQPQQPQQQFSYPPGYSPGPGNTPTSSSPFSQLGGPPDGQLTAQGMTNWGMMGNFAGQLGGTMNPQIQQNISLQYGGPGSEQHCWTHAATLLLLEQVRINKEQFHKPGQKKSVWDRTA</sequence>
<evidence type="ECO:0000256" key="6">
    <source>
        <dbReference type="ARBA" id="ARBA00023163"/>
    </source>
</evidence>
<dbReference type="Gene3D" id="3.30.450.20">
    <property type="entry name" value="PAS domain"/>
    <property type="match status" value="2"/>
</dbReference>
<proteinExistence type="inferred from homology"/>
<keyword evidence="6" id="KW-0804">Transcription</keyword>
<dbReference type="GO" id="GO:0032870">
    <property type="term" value="P:cellular response to hormone stimulus"/>
    <property type="evidence" value="ECO:0007669"/>
    <property type="project" value="TreeGrafter"/>
</dbReference>
<evidence type="ECO:0000256" key="3">
    <source>
        <dbReference type="ARBA" id="ARBA00022737"/>
    </source>
</evidence>
<dbReference type="SMART" id="SM00091">
    <property type="entry name" value="PAS"/>
    <property type="match status" value="1"/>
</dbReference>
<reference evidence="11 12" key="1">
    <citation type="submission" date="2019-01" db="EMBL/GenBank/DDBJ databases">
        <title>Draft Genome and Complete Hox-Cluster Characterization of the Sterlet Sturgeon (Acipenser ruthenus).</title>
        <authorList>
            <person name="Wei Q."/>
        </authorList>
    </citation>
    <scope>NUCLEOTIDE SEQUENCE [LARGE SCALE GENOMIC DNA]</scope>
    <source>
        <strain evidence="11">WHYD16114868_AA</strain>
        <tissue evidence="11">Blood</tissue>
    </source>
</reference>
<dbReference type="SUPFAM" id="SSF69125">
    <property type="entry name" value="Nuclear receptor coactivator interlocking domain"/>
    <property type="match status" value="1"/>
</dbReference>
<dbReference type="Proteomes" id="UP000289886">
    <property type="component" value="Unassembled WGS sequence"/>
</dbReference>
<dbReference type="CDD" id="cd00130">
    <property type="entry name" value="PAS"/>
    <property type="match status" value="1"/>
</dbReference>
<dbReference type="GO" id="GO:0045944">
    <property type="term" value="P:positive regulation of transcription by RNA polymerase II"/>
    <property type="evidence" value="ECO:0007669"/>
    <property type="project" value="TreeGrafter"/>
</dbReference>
<comment type="caution">
    <text evidence="11">The sequence shown here is derived from an EMBL/GenBank/DDBJ whole genome shotgun (WGS) entry which is preliminary data.</text>
</comment>
<keyword evidence="5" id="KW-0010">Activator</keyword>
<dbReference type="PROSITE" id="PS50888">
    <property type="entry name" value="BHLH"/>
    <property type="match status" value="1"/>
</dbReference>
<dbReference type="PANTHER" id="PTHR10684:SF1">
    <property type="entry name" value="NUCLEAR RECEPTOR COACTIVATOR 1"/>
    <property type="match status" value="1"/>
</dbReference>
<protein>
    <submittedName>
        <fullName evidence="11">Nuclear receptor coactivator 1</fullName>
    </submittedName>
</protein>
<evidence type="ECO:0000256" key="8">
    <source>
        <dbReference type="SAM" id="MobiDB-lite"/>
    </source>
</evidence>
<evidence type="ECO:0000256" key="4">
    <source>
        <dbReference type="ARBA" id="ARBA00023015"/>
    </source>
</evidence>
<dbReference type="AlphaFoldDB" id="A0A662YQT2"/>
<dbReference type="InterPro" id="IPR013767">
    <property type="entry name" value="PAS_fold"/>
</dbReference>
<dbReference type="InterPro" id="IPR035965">
    <property type="entry name" value="PAS-like_dom_sf"/>
</dbReference>
<feature type="compositionally biased region" description="Low complexity" evidence="8">
    <location>
        <begin position="809"/>
        <end position="841"/>
    </location>
</feature>
<keyword evidence="7" id="KW-0539">Nucleus</keyword>
<dbReference type="InterPro" id="IPR009110">
    <property type="entry name" value="Nuc_rcpt_coact"/>
</dbReference>
<keyword evidence="3" id="KW-0677">Repeat</keyword>
<comment type="subcellular location">
    <subcellularLocation>
        <location evidence="1">Nucleus</location>
    </subcellularLocation>
</comment>
<dbReference type="FunFam" id="4.10.280.10:FF:000008">
    <property type="entry name" value="Nuclear receptor coactivator"/>
    <property type="match status" value="1"/>
</dbReference>
<dbReference type="PANTHER" id="PTHR10684">
    <property type="entry name" value="NUCLEAR RECEPTOR COACTIVATOR"/>
    <property type="match status" value="1"/>
</dbReference>
<evidence type="ECO:0000256" key="2">
    <source>
        <dbReference type="ARBA" id="ARBA00009933"/>
    </source>
</evidence>
<dbReference type="InterPro" id="IPR000014">
    <property type="entry name" value="PAS"/>
</dbReference>
<dbReference type="Pfam" id="PF14598">
    <property type="entry name" value="PAS_11"/>
    <property type="match status" value="1"/>
</dbReference>
<evidence type="ECO:0000256" key="5">
    <source>
        <dbReference type="ARBA" id="ARBA00023159"/>
    </source>
</evidence>
<evidence type="ECO:0000256" key="7">
    <source>
        <dbReference type="ARBA" id="ARBA00023242"/>
    </source>
</evidence>
<dbReference type="FunFam" id="3.30.450.20:FF:000007">
    <property type="entry name" value="Nuclear receptor coactivator"/>
    <property type="match status" value="1"/>
</dbReference>
<feature type="domain" description="PAS" evidence="9">
    <location>
        <begin position="113"/>
        <end position="184"/>
    </location>
</feature>
<organism evidence="11 12">
    <name type="scientific">Acipenser ruthenus</name>
    <name type="common">Sterlet sturgeon</name>
    <dbReference type="NCBI Taxonomy" id="7906"/>
    <lineage>
        <taxon>Eukaryota</taxon>
        <taxon>Metazoa</taxon>
        <taxon>Chordata</taxon>
        <taxon>Craniata</taxon>
        <taxon>Vertebrata</taxon>
        <taxon>Euteleostomi</taxon>
        <taxon>Actinopterygii</taxon>
        <taxon>Chondrostei</taxon>
        <taxon>Acipenseriformes</taxon>
        <taxon>Acipenseridae</taxon>
        <taxon>Acipenser</taxon>
    </lineage>
</organism>
<dbReference type="Gene3D" id="6.10.140.410">
    <property type="match status" value="1"/>
</dbReference>
<feature type="domain" description="BHLH" evidence="10">
    <location>
        <begin position="23"/>
        <end position="80"/>
    </location>
</feature>
<dbReference type="InterPro" id="IPR014920">
    <property type="entry name" value="Nuc_rcpt_coact_Ncoa-typ"/>
</dbReference>
<keyword evidence="4" id="KW-0805">Transcription regulation</keyword>
<comment type="similarity">
    <text evidence="2">Belongs to the SRC/p160 nuclear receptor coactivator family.</text>
</comment>
<evidence type="ECO:0000256" key="1">
    <source>
        <dbReference type="ARBA" id="ARBA00004123"/>
    </source>
</evidence>
<feature type="region of interest" description="Disordered" evidence="8">
    <location>
        <begin position="808"/>
        <end position="854"/>
    </location>
</feature>
<dbReference type="Pfam" id="PF00989">
    <property type="entry name" value="PAS"/>
    <property type="match status" value="1"/>
</dbReference>
<dbReference type="InterPro" id="IPR028819">
    <property type="entry name" value="NCOA1_bHLH"/>
</dbReference>
<keyword evidence="12" id="KW-1185">Reference proteome</keyword>
<dbReference type="SUPFAM" id="SSF55785">
    <property type="entry name" value="PYP-like sensor domain (PAS domain)"/>
    <property type="match status" value="2"/>
</dbReference>
<dbReference type="GO" id="GO:0016922">
    <property type="term" value="F:nuclear receptor binding"/>
    <property type="evidence" value="ECO:0007669"/>
    <property type="project" value="InterPro"/>
</dbReference>
<evidence type="ECO:0000259" key="10">
    <source>
        <dbReference type="PROSITE" id="PS50888"/>
    </source>
</evidence>
<name>A0A662YQT2_ACIRT</name>
<dbReference type="NCBIfam" id="TIGR00229">
    <property type="entry name" value="sensory_box"/>
    <property type="match status" value="1"/>
</dbReference>
<dbReference type="GO" id="GO:0005634">
    <property type="term" value="C:nucleus"/>
    <property type="evidence" value="ECO:0007669"/>
    <property type="project" value="UniProtKB-SubCell"/>
</dbReference>
<dbReference type="InterPro" id="IPR056193">
    <property type="entry name" value="bHLH_NCOA1-3"/>
</dbReference>
<dbReference type="PROSITE" id="PS50112">
    <property type="entry name" value="PAS"/>
    <property type="match status" value="1"/>
</dbReference>
<dbReference type="Pfam" id="PF08815">
    <property type="entry name" value="Nuc_rec_co-act"/>
    <property type="match status" value="1"/>
</dbReference>
<dbReference type="CDD" id="cd18948">
    <property type="entry name" value="bHLH-PAS_NCoA1_SRC1"/>
    <property type="match status" value="1"/>
</dbReference>
<keyword evidence="11" id="KW-0675">Receptor</keyword>
<evidence type="ECO:0000313" key="12">
    <source>
        <dbReference type="Proteomes" id="UP000289886"/>
    </source>
</evidence>